<sequence length="382" mass="44037">MARTVIEKNIAFDDVRNLFYVTMDYGKDSAGKRIKITKTFEKKKAAQIALKTFQADKTKGTLVFPSILSVKDFCIYWLDDIKSLNCEETTLYGYRNIINRHIIPNIGDYKLQELNTCMINKYFKSRHEEGLSNNTIRKHYDLLKDILKYAVNEDKILKNPLDKIEPVKTQRNEMCFYSINQLKELFSKVENDRMEIVVKLAGILGLRREEIAGLKWDNVDFEKKIITISQARTQAGKKTIKKRTKNRTSNRMLHAPDEIINLLHSIKSGQDKQKILLGDAYIDEGYIMAWENGEAYRPNYLSDLFKKIIDDNKFPPLRLHDLRHTFASIANELGTNLYDISKALGHSQVGTTSQIYTHVFDKTHKKAISKIADAVTSKDGIS</sequence>
<evidence type="ECO:0000256" key="5">
    <source>
        <dbReference type="ARBA" id="ARBA00023172"/>
    </source>
</evidence>
<dbReference type="Pfam" id="PF14659">
    <property type="entry name" value="Phage_int_SAM_3"/>
    <property type="match status" value="1"/>
</dbReference>
<evidence type="ECO:0000313" key="9">
    <source>
        <dbReference type="EMBL" id="RCX07902.1"/>
    </source>
</evidence>
<dbReference type="SUPFAM" id="SSF56349">
    <property type="entry name" value="DNA breaking-rejoining enzymes"/>
    <property type="match status" value="1"/>
</dbReference>
<dbReference type="GO" id="GO:0015074">
    <property type="term" value="P:DNA integration"/>
    <property type="evidence" value="ECO:0007669"/>
    <property type="project" value="UniProtKB-KW"/>
</dbReference>
<dbReference type="RefSeq" id="WP_170138274.1">
    <property type="nucleotide sequence ID" value="NZ_QPJT01000047.1"/>
</dbReference>
<accession>A0A369AEY6</accession>
<dbReference type="Gene3D" id="1.10.443.10">
    <property type="entry name" value="Intergrase catalytic core"/>
    <property type="match status" value="1"/>
</dbReference>
<dbReference type="InterPro" id="IPR004107">
    <property type="entry name" value="Integrase_SAM-like_N"/>
</dbReference>
<dbReference type="Gene3D" id="1.10.150.130">
    <property type="match status" value="1"/>
</dbReference>
<dbReference type="InterPro" id="IPR002104">
    <property type="entry name" value="Integrase_catalytic"/>
</dbReference>
<dbReference type="InterPro" id="IPR010998">
    <property type="entry name" value="Integrase_recombinase_N"/>
</dbReference>
<dbReference type="InterPro" id="IPR050808">
    <property type="entry name" value="Phage_Integrase"/>
</dbReference>
<evidence type="ECO:0000256" key="1">
    <source>
        <dbReference type="ARBA" id="ARBA00003283"/>
    </source>
</evidence>
<comment type="similarity">
    <text evidence="2">Belongs to the 'phage' integrase family.</text>
</comment>
<keyword evidence="3" id="KW-0229">DNA integration</keyword>
<evidence type="ECO:0000256" key="2">
    <source>
        <dbReference type="ARBA" id="ARBA00008857"/>
    </source>
</evidence>
<evidence type="ECO:0000256" key="3">
    <source>
        <dbReference type="ARBA" id="ARBA00022908"/>
    </source>
</evidence>
<evidence type="ECO:0000256" key="4">
    <source>
        <dbReference type="ARBA" id="ARBA00023125"/>
    </source>
</evidence>
<reference evidence="9 10" key="1">
    <citation type="submission" date="2018-07" db="EMBL/GenBank/DDBJ databases">
        <title>Genomic Encyclopedia of Type Strains, Phase IV (KMG-IV): sequencing the most valuable type-strain genomes for metagenomic binning, comparative biology and taxonomic classification.</title>
        <authorList>
            <person name="Goeker M."/>
        </authorList>
    </citation>
    <scope>NUCLEOTIDE SEQUENCE [LARGE SCALE GENOMIC DNA]</scope>
    <source>
        <strain evidence="9 10">DSM 27016</strain>
    </source>
</reference>
<organism evidence="9 10">
    <name type="scientific">Anaerobacterium chartisolvens</name>
    <dbReference type="NCBI Taxonomy" id="1297424"/>
    <lineage>
        <taxon>Bacteria</taxon>
        <taxon>Bacillati</taxon>
        <taxon>Bacillota</taxon>
        <taxon>Clostridia</taxon>
        <taxon>Eubacteriales</taxon>
        <taxon>Oscillospiraceae</taxon>
        <taxon>Anaerobacterium</taxon>
    </lineage>
</organism>
<evidence type="ECO:0000259" key="8">
    <source>
        <dbReference type="PROSITE" id="PS51900"/>
    </source>
</evidence>
<dbReference type="GO" id="GO:0006310">
    <property type="term" value="P:DNA recombination"/>
    <property type="evidence" value="ECO:0007669"/>
    <property type="project" value="UniProtKB-KW"/>
</dbReference>
<comment type="function">
    <text evidence="1">Site-specific tyrosine recombinase, which acts by catalyzing the cutting and rejoining of the recombining DNA molecules.</text>
</comment>
<dbReference type="InterPro" id="IPR011010">
    <property type="entry name" value="DNA_brk_join_enz"/>
</dbReference>
<name>A0A369AEY6_9FIRM</name>
<protein>
    <submittedName>
        <fullName evidence="9">Site-specific recombinase XerD</fullName>
    </submittedName>
</protein>
<dbReference type="PANTHER" id="PTHR30629:SF2">
    <property type="entry name" value="PROPHAGE INTEGRASE INTS-RELATED"/>
    <property type="match status" value="1"/>
</dbReference>
<dbReference type="PROSITE" id="PS51898">
    <property type="entry name" value="TYR_RECOMBINASE"/>
    <property type="match status" value="1"/>
</dbReference>
<keyword evidence="5" id="KW-0233">DNA recombination</keyword>
<dbReference type="InterPro" id="IPR013762">
    <property type="entry name" value="Integrase-like_cat_sf"/>
</dbReference>
<evidence type="ECO:0000256" key="6">
    <source>
        <dbReference type="PROSITE-ProRule" id="PRU01248"/>
    </source>
</evidence>
<proteinExistence type="inferred from homology"/>
<dbReference type="InterPro" id="IPR044068">
    <property type="entry name" value="CB"/>
</dbReference>
<keyword evidence="10" id="KW-1185">Reference proteome</keyword>
<dbReference type="CDD" id="cd01189">
    <property type="entry name" value="INT_ICEBs1_C_like"/>
    <property type="match status" value="1"/>
</dbReference>
<dbReference type="PANTHER" id="PTHR30629">
    <property type="entry name" value="PROPHAGE INTEGRASE"/>
    <property type="match status" value="1"/>
</dbReference>
<feature type="domain" description="Tyr recombinase" evidence="7">
    <location>
        <begin position="172"/>
        <end position="370"/>
    </location>
</feature>
<evidence type="ECO:0000313" key="10">
    <source>
        <dbReference type="Proteomes" id="UP000253034"/>
    </source>
</evidence>
<dbReference type="Pfam" id="PF00589">
    <property type="entry name" value="Phage_integrase"/>
    <property type="match status" value="1"/>
</dbReference>
<dbReference type="AlphaFoldDB" id="A0A369AEY6"/>
<comment type="caution">
    <text evidence="9">The sequence shown here is derived from an EMBL/GenBank/DDBJ whole genome shotgun (WGS) entry which is preliminary data.</text>
</comment>
<evidence type="ECO:0000259" key="7">
    <source>
        <dbReference type="PROSITE" id="PS51898"/>
    </source>
</evidence>
<gene>
    <name evidence="9" type="ORF">DFR58_14722</name>
</gene>
<dbReference type="EMBL" id="QPJT01000047">
    <property type="protein sequence ID" value="RCX07902.1"/>
    <property type="molecule type" value="Genomic_DNA"/>
</dbReference>
<dbReference type="GO" id="GO:0003677">
    <property type="term" value="F:DNA binding"/>
    <property type="evidence" value="ECO:0007669"/>
    <property type="project" value="UniProtKB-UniRule"/>
</dbReference>
<keyword evidence="4 6" id="KW-0238">DNA-binding</keyword>
<dbReference type="Proteomes" id="UP000253034">
    <property type="component" value="Unassembled WGS sequence"/>
</dbReference>
<feature type="domain" description="Core-binding (CB)" evidence="8">
    <location>
        <begin position="68"/>
        <end position="151"/>
    </location>
</feature>
<dbReference type="PROSITE" id="PS51900">
    <property type="entry name" value="CB"/>
    <property type="match status" value="1"/>
</dbReference>